<evidence type="ECO:0000313" key="10">
    <source>
        <dbReference type="EMBL" id="KJV09296.1"/>
    </source>
</evidence>
<feature type="domain" description="Transthyretin/hydroxyisourate hydrolase" evidence="9">
    <location>
        <begin position="4"/>
        <end position="113"/>
    </location>
</feature>
<feature type="binding site" evidence="7">
    <location>
        <position position="42"/>
    </location>
    <ligand>
        <name>substrate</name>
    </ligand>
</feature>
<evidence type="ECO:0000256" key="4">
    <source>
        <dbReference type="ARBA" id="ARBA00011881"/>
    </source>
</evidence>
<protein>
    <recommendedName>
        <fullName evidence="8">5-hydroxyisourate hydrolase</fullName>
        <shortName evidence="8">HIU hydrolase</shortName>
        <shortName evidence="8">HIUHase</shortName>
        <ecNumber evidence="8">3.5.2.17</ecNumber>
    </recommendedName>
</protein>
<evidence type="ECO:0000256" key="1">
    <source>
        <dbReference type="ARBA" id="ARBA00001043"/>
    </source>
</evidence>
<comment type="catalytic activity">
    <reaction evidence="1 8">
        <text>5-hydroxyisourate + H2O = 5-hydroxy-2-oxo-4-ureido-2,5-dihydro-1H-imidazole-5-carboxylate + H(+)</text>
        <dbReference type="Rhea" id="RHEA:23736"/>
        <dbReference type="ChEBI" id="CHEBI:15377"/>
        <dbReference type="ChEBI" id="CHEBI:15378"/>
        <dbReference type="ChEBI" id="CHEBI:18072"/>
        <dbReference type="ChEBI" id="CHEBI:58639"/>
        <dbReference type="EC" id="3.5.2.17"/>
    </reaction>
</comment>
<keyword evidence="6 8" id="KW-0378">Hydrolase</keyword>
<organism evidence="10 11">
    <name type="scientific">Elstera litoralis</name>
    <dbReference type="NCBI Taxonomy" id="552518"/>
    <lineage>
        <taxon>Bacteria</taxon>
        <taxon>Pseudomonadati</taxon>
        <taxon>Pseudomonadota</taxon>
        <taxon>Alphaproteobacteria</taxon>
        <taxon>Rhodospirillales</taxon>
        <taxon>Rhodospirillaceae</taxon>
        <taxon>Elstera</taxon>
    </lineage>
</organism>
<evidence type="ECO:0000256" key="7">
    <source>
        <dbReference type="PIRSR" id="PIRSR600895-51"/>
    </source>
</evidence>
<dbReference type="NCBIfam" id="TIGR02962">
    <property type="entry name" value="hdxy_isourate"/>
    <property type="match status" value="1"/>
</dbReference>
<evidence type="ECO:0000256" key="6">
    <source>
        <dbReference type="ARBA" id="ARBA00022801"/>
    </source>
</evidence>
<dbReference type="RefSeq" id="WP_045776120.1">
    <property type="nucleotide sequence ID" value="NZ_LAJY01000311.1"/>
</dbReference>
<reference evidence="10 11" key="1">
    <citation type="submission" date="2015-03" db="EMBL/GenBank/DDBJ databases">
        <title>Draft genome sequence of Elstera litoralis.</title>
        <authorList>
            <person name="Rahalkar M.C."/>
            <person name="Dhakephalkar P.K."/>
            <person name="Pore S.D."/>
            <person name="Arora P."/>
            <person name="Kapse N.G."/>
            <person name="Pandit P.S."/>
        </authorList>
    </citation>
    <scope>NUCLEOTIDE SEQUENCE [LARGE SCALE GENOMIC DNA]</scope>
    <source>
        <strain evidence="10 11">Dia-1</strain>
    </source>
</reference>
<dbReference type="PATRIC" id="fig|552518.3.peg.2077"/>
<dbReference type="OrthoDB" id="9792386at2"/>
<dbReference type="PRINTS" id="PR00189">
    <property type="entry name" value="TRNSTHYRETIN"/>
</dbReference>
<keyword evidence="5 8" id="KW-0659">Purine metabolism</keyword>
<dbReference type="PANTHER" id="PTHR10395:SF7">
    <property type="entry name" value="5-HYDROXYISOURATE HYDROLASE"/>
    <property type="match status" value="1"/>
</dbReference>
<dbReference type="InterPro" id="IPR014306">
    <property type="entry name" value="Hydroxyisourate_hydrolase"/>
</dbReference>
<gene>
    <name evidence="10" type="ORF">VZ95_12375</name>
</gene>
<dbReference type="InterPro" id="IPR023419">
    <property type="entry name" value="Transthyretin_CS"/>
</dbReference>
<dbReference type="InterPro" id="IPR036817">
    <property type="entry name" value="Transthyretin/HIU_hydrolase_sf"/>
</dbReference>
<comment type="subunit">
    <text evidence="4 8">Homotetramer.</text>
</comment>
<evidence type="ECO:0000256" key="5">
    <source>
        <dbReference type="ARBA" id="ARBA00022631"/>
    </source>
</evidence>
<feature type="binding site" evidence="7">
    <location>
        <position position="111"/>
    </location>
    <ligand>
        <name>substrate</name>
    </ligand>
</feature>
<dbReference type="Gene3D" id="2.60.40.180">
    <property type="entry name" value="Transthyretin/hydroxyisourate hydrolase domain"/>
    <property type="match status" value="1"/>
</dbReference>
<keyword evidence="11" id="KW-1185">Reference proteome</keyword>
<sequence length="114" mass="12303">MARLSTHILDTTLGKPAAGVRIELFDANGAKLLETVTNSDGRTDAPLLSGETIPTGSFELRFHIGDYFDTLGLALPEPKFLDIVPIRFGIAEATGHYHVPLLVSPFGFSTYRGS</sequence>
<evidence type="ECO:0000313" key="11">
    <source>
        <dbReference type="Proteomes" id="UP000033774"/>
    </source>
</evidence>
<dbReference type="Pfam" id="PF00576">
    <property type="entry name" value="Transthyretin"/>
    <property type="match status" value="1"/>
</dbReference>
<accession>A0A0F3IRF4</accession>
<dbReference type="InterPro" id="IPR023416">
    <property type="entry name" value="Transthyretin/HIU_hydrolase_d"/>
</dbReference>
<dbReference type="Proteomes" id="UP000033774">
    <property type="component" value="Unassembled WGS sequence"/>
</dbReference>
<dbReference type="CDD" id="cd05822">
    <property type="entry name" value="TLP_HIUase"/>
    <property type="match status" value="1"/>
</dbReference>
<evidence type="ECO:0000256" key="3">
    <source>
        <dbReference type="ARBA" id="ARBA00009850"/>
    </source>
</evidence>
<dbReference type="PANTHER" id="PTHR10395">
    <property type="entry name" value="URICASE AND TRANSTHYRETIN-RELATED"/>
    <property type="match status" value="1"/>
</dbReference>
<dbReference type="GO" id="GO:0006144">
    <property type="term" value="P:purine nucleobase metabolic process"/>
    <property type="evidence" value="ECO:0007669"/>
    <property type="project" value="UniProtKB-KW"/>
</dbReference>
<dbReference type="SUPFAM" id="SSF49472">
    <property type="entry name" value="Transthyretin (synonym: prealbumin)"/>
    <property type="match status" value="1"/>
</dbReference>
<evidence type="ECO:0000259" key="9">
    <source>
        <dbReference type="Pfam" id="PF00576"/>
    </source>
</evidence>
<comment type="caution">
    <text evidence="10">The sequence shown here is derived from an EMBL/GenBank/DDBJ whole genome shotgun (WGS) entry which is preliminary data.</text>
</comment>
<dbReference type="EC" id="3.5.2.17" evidence="8"/>
<dbReference type="InterPro" id="IPR023418">
    <property type="entry name" value="Thyroxine_BS"/>
</dbReference>
<comment type="similarity">
    <text evidence="3 8">Belongs to the transthyretin family. 5-hydroxyisourate hydrolase subfamily.</text>
</comment>
<evidence type="ECO:0000256" key="2">
    <source>
        <dbReference type="ARBA" id="ARBA00002704"/>
    </source>
</evidence>
<comment type="function">
    <text evidence="2">Catalyzes the hydrolysis of 5-hydroxyisourate (HIU) to 2-oxo-4-hydroxy-4-carboxy-5-ureidoimidazoline (OHCU).</text>
</comment>
<name>A0A0F3IRF4_9PROT</name>
<dbReference type="PROSITE" id="PS00769">
    <property type="entry name" value="TRANSTHYRETIN_2"/>
    <property type="match status" value="1"/>
</dbReference>
<dbReference type="GO" id="GO:0033971">
    <property type="term" value="F:hydroxyisourate hydrolase activity"/>
    <property type="evidence" value="ECO:0007669"/>
    <property type="project" value="UniProtKB-EC"/>
</dbReference>
<dbReference type="InterPro" id="IPR000895">
    <property type="entry name" value="Transthyretin/HIU_hydrolase"/>
</dbReference>
<dbReference type="PROSITE" id="PS00768">
    <property type="entry name" value="TRANSTHYRETIN_1"/>
    <property type="match status" value="1"/>
</dbReference>
<dbReference type="AlphaFoldDB" id="A0A0F3IRF4"/>
<evidence type="ECO:0000256" key="8">
    <source>
        <dbReference type="RuleBase" id="RU361270"/>
    </source>
</evidence>
<feature type="binding site" evidence="7">
    <location>
        <position position="7"/>
    </location>
    <ligand>
        <name>substrate</name>
    </ligand>
</feature>
<proteinExistence type="inferred from homology"/>
<dbReference type="EMBL" id="LAJY01000311">
    <property type="protein sequence ID" value="KJV09296.1"/>
    <property type="molecule type" value="Genomic_DNA"/>
</dbReference>